<dbReference type="InterPro" id="IPR001155">
    <property type="entry name" value="OxRdtase_FMN_N"/>
</dbReference>
<organism evidence="2 3">
    <name type="scientific">Streptomyces ficellus</name>
    <dbReference type="NCBI Taxonomy" id="1977088"/>
    <lineage>
        <taxon>Bacteria</taxon>
        <taxon>Bacillati</taxon>
        <taxon>Actinomycetota</taxon>
        <taxon>Actinomycetes</taxon>
        <taxon>Kitasatosporales</taxon>
        <taxon>Streptomycetaceae</taxon>
        <taxon>Streptomyces</taxon>
    </lineage>
</organism>
<accession>A0ABT7Z6G0</accession>
<gene>
    <name evidence="2" type="ORF">QWM81_13690</name>
</gene>
<dbReference type="PANTHER" id="PTHR22893:SF91">
    <property type="entry name" value="NADPH DEHYDROGENASE 2-RELATED"/>
    <property type="match status" value="1"/>
</dbReference>
<dbReference type="InterPro" id="IPR045247">
    <property type="entry name" value="Oye-like"/>
</dbReference>
<dbReference type="SUPFAM" id="SSF51395">
    <property type="entry name" value="FMN-linked oxidoreductases"/>
    <property type="match status" value="1"/>
</dbReference>
<dbReference type="InterPro" id="IPR013785">
    <property type="entry name" value="Aldolase_TIM"/>
</dbReference>
<dbReference type="Gene3D" id="3.20.20.70">
    <property type="entry name" value="Aldolase class I"/>
    <property type="match status" value="1"/>
</dbReference>
<evidence type="ECO:0000313" key="3">
    <source>
        <dbReference type="Proteomes" id="UP001174050"/>
    </source>
</evidence>
<evidence type="ECO:0000259" key="1">
    <source>
        <dbReference type="Pfam" id="PF00724"/>
    </source>
</evidence>
<dbReference type="EMBL" id="JAUEPL010000017">
    <property type="protein sequence ID" value="MDN3295087.1"/>
    <property type="molecule type" value="Genomic_DNA"/>
</dbReference>
<keyword evidence="3" id="KW-1185">Reference proteome</keyword>
<name>A0ABT7Z6G0_9ACTN</name>
<proteinExistence type="predicted"/>
<dbReference type="Proteomes" id="UP001174050">
    <property type="component" value="Unassembled WGS sequence"/>
</dbReference>
<dbReference type="CDD" id="cd02933">
    <property type="entry name" value="OYE_like_FMN"/>
    <property type="match status" value="1"/>
</dbReference>
<evidence type="ECO:0000313" key="2">
    <source>
        <dbReference type="EMBL" id="MDN3295087.1"/>
    </source>
</evidence>
<dbReference type="PANTHER" id="PTHR22893">
    <property type="entry name" value="NADH OXIDOREDUCTASE-RELATED"/>
    <property type="match status" value="1"/>
</dbReference>
<sequence length="360" mass="37967">MTTAFDPIDLSGTQLTNRIAMAPMTRSRATADTRVPTALTAEYYAQRASAGLIITEGIQPSPVGQGYPNTPGLHSDEQVAAWREVTGAVHAAGGRIFAQLMHSGRIGHPDLIADQPGDLHPVGPSAVAAKGQVFTAEGPKEFVTPRELSDAEVRATIADFAAAARNAVDAGFDGVELHGANGYLIHQFLAPGTNRRTDAWGGSVEGRIRFAVETVKAVAAEIGPERTGLRISPGNPFNDIDEPEPEPAYTALVQALEPLGIAYLHVLEAGPQTRDLTQTLRKQFPGTFLLNPATPGPTGADALGLIEDGTADIVAFGALFLANPDLPARLRTNGPYNTPDQSTFYGGDHRGYTDYPALSA</sequence>
<protein>
    <submittedName>
        <fullName evidence="2">Alkene reductase</fullName>
    </submittedName>
</protein>
<feature type="domain" description="NADH:flavin oxidoreductase/NADH oxidase N-terminal" evidence="1">
    <location>
        <begin position="5"/>
        <end position="333"/>
    </location>
</feature>
<reference evidence="2" key="1">
    <citation type="submission" date="2023-06" db="EMBL/GenBank/DDBJ databases">
        <title>WGS-Sequencing of Streptomyces ficellus isolate 21 collected from sand in Gara Djebilet Iron Mine in Algeria.</title>
        <authorList>
            <person name="Zegers G.P."/>
            <person name="Gomez A."/>
            <person name="Gueddou A."/>
            <person name="Zahara A.F."/>
            <person name="Worth M."/>
            <person name="Sevigny J.L."/>
            <person name="Tisa L."/>
        </authorList>
    </citation>
    <scope>NUCLEOTIDE SEQUENCE</scope>
    <source>
        <strain evidence="2">AS11</strain>
    </source>
</reference>
<dbReference type="RefSeq" id="WP_290112139.1">
    <property type="nucleotide sequence ID" value="NZ_JAUEPL010000017.1"/>
</dbReference>
<comment type="caution">
    <text evidence="2">The sequence shown here is derived from an EMBL/GenBank/DDBJ whole genome shotgun (WGS) entry which is preliminary data.</text>
</comment>
<dbReference type="Pfam" id="PF00724">
    <property type="entry name" value="Oxidored_FMN"/>
    <property type="match status" value="1"/>
</dbReference>